<dbReference type="STRING" id="1348612.A0A397IT42"/>
<dbReference type="AlphaFoldDB" id="A0A397IT42"/>
<protein>
    <submittedName>
        <fullName evidence="1">Uncharacterized protein</fullName>
    </submittedName>
</protein>
<proteinExistence type="predicted"/>
<evidence type="ECO:0000313" key="1">
    <source>
        <dbReference type="EMBL" id="RHZ76936.1"/>
    </source>
</evidence>
<dbReference type="OrthoDB" id="2306061at2759"/>
<gene>
    <name evidence="1" type="ORF">Glove_187g55</name>
</gene>
<dbReference type="EMBL" id="PQFF01000177">
    <property type="protein sequence ID" value="RHZ76936.1"/>
    <property type="molecule type" value="Genomic_DNA"/>
</dbReference>
<dbReference type="Proteomes" id="UP000266861">
    <property type="component" value="Unassembled WGS sequence"/>
</dbReference>
<reference evidence="1 2" key="1">
    <citation type="submission" date="2018-08" db="EMBL/GenBank/DDBJ databases">
        <title>Genome and evolution of the arbuscular mycorrhizal fungus Diversispora epigaea (formerly Glomus versiforme) and its bacterial endosymbionts.</title>
        <authorList>
            <person name="Sun X."/>
            <person name="Fei Z."/>
            <person name="Harrison M."/>
        </authorList>
    </citation>
    <scope>NUCLEOTIDE SEQUENCE [LARGE SCALE GENOMIC DNA]</scope>
    <source>
        <strain evidence="1 2">IT104</strain>
    </source>
</reference>
<name>A0A397IT42_9GLOM</name>
<sequence length="228" mass="26245">MSKRKTYQVSLVSLGSLNENLHFGPFSQNWWESRQDNIGDNETSGLYPIRINMKTLVFLQNTEFITTTVQGCNGFLQQPGYICEAKNTISNIFDNPSAAITTLYQQLFGSKTRFSSSHIMGHDKTEINKQLLTGVTFRPLHCLNRNLWLFVFGISISDEEQFYYAGTGFKSSFYYTIGVKRKRTFPDDVWQKVEVLQEHKGTELFGICHPEVQAIFQKLQEPKCKPEE</sequence>
<evidence type="ECO:0000313" key="2">
    <source>
        <dbReference type="Proteomes" id="UP000266861"/>
    </source>
</evidence>
<organism evidence="1 2">
    <name type="scientific">Diversispora epigaea</name>
    <dbReference type="NCBI Taxonomy" id="1348612"/>
    <lineage>
        <taxon>Eukaryota</taxon>
        <taxon>Fungi</taxon>
        <taxon>Fungi incertae sedis</taxon>
        <taxon>Mucoromycota</taxon>
        <taxon>Glomeromycotina</taxon>
        <taxon>Glomeromycetes</taxon>
        <taxon>Diversisporales</taxon>
        <taxon>Diversisporaceae</taxon>
        <taxon>Diversispora</taxon>
    </lineage>
</organism>
<accession>A0A397IT42</accession>
<keyword evidence="2" id="KW-1185">Reference proteome</keyword>
<comment type="caution">
    <text evidence="1">The sequence shown here is derived from an EMBL/GenBank/DDBJ whole genome shotgun (WGS) entry which is preliminary data.</text>
</comment>